<keyword evidence="2" id="KW-1185">Reference proteome</keyword>
<name>A0A1H7XGP0_9FLAO</name>
<evidence type="ECO:0000313" key="2">
    <source>
        <dbReference type="Proteomes" id="UP000199450"/>
    </source>
</evidence>
<evidence type="ECO:0000313" key="1">
    <source>
        <dbReference type="EMBL" id="SEM32378.1"/>
    </source>
</evidence>
<dbReference type="AlphaFoldDB" id="A0A1H7XGP0"/>
<proteinExistence type="predicted"/>
<gene>
    <name evidence="1" type="ORF">SAMN05421856_102403</name>
</gene>
<protein>
    <submittedName>
        <fullName evidence="1">Uncharacterized protein</fullName>
    </submittedName>
</protein>
<organism evidence="1 2">
    <name type="scientific">Chryseobacterium taichungense</name>
    <dbReference type="NCBI Taxonomy" id="295069"/>
    <lineage>
        <taxon>Bacteria</taxon>
        <taxon>Pseudomonadati</taxon>
        <taxon>Bacteroidota</taxon>
        <taxon>Flavobacteriia</taxon>
        <taxon>Flavobacteriales</taxon>
        <taxon>Weeksellaceae</taxon>
        <taxon>Chryseobacterium group</taxon>
        <taxon>Chryseobacterium</taxon>
    </lineage>
</organism>
<sequence>MILTVAFSFKALLKIPMTEAGEQTGYMISCSDIDESFKKIPNKDIVICH</sequence>
<accession>A0A1H7XGP0</accession>
<dbReference type="Proteomes" id="UP000199450">
    <property type="component" value="Unassembled WGS sequence"/>
</dbReference>
<dbReference type="STRING" id="295069.SAMN05421856_102403"/>
<reference evidence="2" key="1">
    <citation type="submission" date="2016-10" db="EMBL/GenBank/DDBJ databases">
        <authorList>
            <person name="Varghese N."/>
            <person name="Submissions S."/>
        </authorList>
    </citation>
    <scope>NUCLEOTIDE SEQUENCE [LARGE SCALE GENOMIC DNA]</scope>
    <source>
        <strain evidence="2">DSM 17453</strain>
    </source>
</reference>
<dbReference type="EMBL" id="FOBV01000002">
    <property type="protein sequence ID" value="SEM32378.1"/>
    <property type="molecule type" value="Genomic_DNA"/>
</dbReference>